<dbReference type="EMBL" id="AEYP01084513">
    <property type="status" value="NOT_ANNOTATED_CDS"/>
    <property type="molecule type" value="Genomic_DNA"/>
</dbReference>
<dbReference type="AlphaFoldDB" id="M3Y8P1"/>
<name>M3Y8P1_MUSPF</name>
<evidence type="ECO:0000313" key="2">
    <source>
        <dbReference type="Ensembl" id="ENSMPUP00000007698.1"/>
    </source>
</evidence>
<dbReference type="HOGENOM" id="CLU_1712696_0_0_1"/>
<feature type="region of interest" description="Disordered" evidence="1">
    <location>
        <begin position="26"/>
        <end position="153"/>
    </location>
</feature>
<reference evidence="2" key="1">
    <citation type="submission" date="2024-06" db="UniProtKB">
        <authorList>
            <consortium name="Ensembl"/>
        </authorList>
    </citation>
    <scope>IDENTIFICATION</scope>
</reference>
<proteinExistence type="predicted"/>
<accession>M3Y8P1</accession>
<dbReference type="Ensembl" id="ENSMPUT00000007821.1">
    <property type="protein sequence ID" value="ENSMPUP00000007698.1"/>
    <property type="gene ID" value="ENSMPUG00000007754.1"/>
</dbReference>
<feature type="compositionally biased region" description="Basic residues" evidence="1">
    <location>
        <begin position="141"/>
        <end position="153"/>
    </location>
</feature>
<protein>
    <submittedName>
        <fullName evidence="2">Uncharacterized protein</fullName>
    </submittedName>
</protein>
<sequence length="153" mass="16458">MQILNKLFIVWGGGEPRAWKGGYVLNGERPQRPPPPATWVCVPTSERSGSQARGRAPQRGRLRGRARLASFLPRGRPATPPTASGPGKVPGAMPSRPAPSSRGKAQARSPAIRASPRKAVPKGTSKRAPCTVSCGKDYHPSYHRGQAHRHHLV</sequence>
<organism evidence="2">
    <name type="scientific">Mustela putorius furo</name>
    <name type="common">European domestic ferret</name>
    <name type="synonym">Mustela furo</name>
    <dbReference type="NCBI Taxonomy" id="9669"/>
    <lineage>
        <taxon>Eukaryota</taxon>
        <taxon>Metazoa</taxon>
        <taxon>Chordata</taxon>
        <taxon>Craniata</taxon>
        <taxon>Vertebrata</taxon>
        <taxon>Euteleostomi</taxon>
        <taxon>Mammalia</taxon>
        <taxon>Eutheria</taxon>
        <taxon>Laurasiatheria</taxon>
        <taxon>Carnivora</taxon>
        <taxon>Caniformia</taxon>
        <taxon>Musteloidea</taxon>
        <taxon>Mustelidae</taxon>
        <taxon>Mustelinae</taxon>
        <taxon>Mustela</taxon>
    </lineage>
</organism>
<evidence type="ECO:0000256" key="1">
    <source>
        <dbReference type="SAM" id="MobiDB-lite"/>
    </source>
</evidence>
<feature type="compositionally biased region" description="Basic residues" evidence="1">
    <location>
        <begin position="56"/>
        <end position="66"/>
    </location>
</feature>
<dbReference type="InParanoid" id="M3Y8P1"/>